<proteinExistence type="predicted"/>
<keyword evidence="2" id="KW-1185">Reference proteome</keyword>
<dbReference type="EnsemblMetazoa" id="XM_030980108">
    <property type="protein sequence ID" value="XP_030835968"/>
    <property type="gene ID" value="LOC115921852"/>
</dbReference>
<dbReference type="OrthoDB" id="10645711at2759"/>
<evidence type="ECO:0000313" key="1">
    <source>
        <dbReference type="EnsemblMetazoa" id="XP_030835968"/>
    </source>
</evidence>
<name>A0A7M7NGA7_STRPU</name>
<evidence type="ECO:0000313" key="2">
    <source>
        <dbReference type="Proteomes" id="UP000007110"/>
    </source>
</evidence>
<accession>A0A7M7NGA7</accession>
<dbReference type="GeneID" id="115921852"/>
<reference evidence="2" key="1">
    <citation type="submission" date="2015-02" db="EMBL/GenBank/DDBJ databases">
        <title>Genome sequencing for Strongylocentrotus purpuratus.</title>
        <authorList>
            <person name="Murali S."/>
            <person name="Liu Y."/>
            <person name="Vee V."/>
            <person name="English A."/>
            <person name="Wang M."/>
            <person name="Skinner E."/>
            <person name="Han Y."/>
            <person name="Muzny D.M."/>
            <person name="Worley K.C."/>
            <person name="Gibbs R.A."/>
        </authorList>
    </citation>
    <scope>NUCLEOTIDE SEQUENCE</scope>
</reference>
<dbReference type="InParanoid" id="A0A7M7NGA7"/>
<reference evidence="1" key="2">
    <citation type="submission" date="2021-01" db="UniProtKB">
        <authorList>
            <consortium name="EnsemblMetazoa"/>
        </authorList>
    </citation>
    <scope>IDENTIFICATION</scope>
</reference>
<dbReference type="Proteomes" id="UP000007110">
    <property type="component" value="Unassembled WGS sequence"/>
</dbReference>
<organism evidence="1 2">
    <name type="scientific">Strongylocentrotus purpuratus</name>
    <name type="common">Purple sea urchin</name>
    <dbReference type="NCBI Taxonomy" id="7668"/>
    <lineage>
        <taxon>Eukaryota</taxon>
        <taxon>Metazoa</taxon>
        <taxon>Echinodermata</taxon>
        <taxon>Eleutherozoa</taxon>
        <taxon>Echinozoa</taxon>
        <taxon>Echinoidea</taxon>
        <taxon>Euechinoidea</taxon>
        <taxon>Echinacea</taxon>
        <taxon>Camarodonta</taxon>
        <taxon>Echinidea</taxon>
        <taxon>Strongylocentrotidae</taxon>
        <taxon>Strongylocentrotus</taxon>
    </lineage>
</organism>
<dbReference type="AlphaFoldDB" id="A0A7M7NGA7"/>
<dbReference type="KEGG" id="spu:115921852"/>
<protein>
    <submittedName>
        <fullName evidence="1">Uncharacterized protein</fullName>
    </submittedName>
</protein>
<dbReference type="RefSeq" id="XP_030835968.1">
    <property type="nucleotide sequence ID" value="XM_030980108.1"/>
</dbReference>
<sequence length="110" mass="12886">MWQLPISDDQNCVPEEGPIIIRQKLDDLHARCEQDHDKRLSSMKDKLSDFESALNGLEVWLLPKISRVESMEFMTQDLIQISDAEIQHCRQEIDDHSCEYNMIHNMLKSS</sequence>